<gene>
    <name evidence="1" type="ORF">MS3_00000667</name>
</gene>
<sequence length="100" mass="11351">MAFQGEKLGDKLPSQFLRHLKVLVGDNTVGEVVLKHEWVQAHQRYVQQYLGTQDPETSLSHSARIADRIMESGPPTGSCTIIHTKRRITKRPSHRTNCEC</sequence>
<keyword evidence="2" id="KW-1185">Reference proteome</keyword>
<dbReference type="EMBL" id="AMPZ03000007">
    <property type="protein sequence ID" value="KAH9580235.1"/>
    <property type="molecule type" value="Genomic_DNA"/>
</dbReference>
<dbReference type="AlphaFoldDB" id="A0A922IIS0"/>
<dbReference type="CTD" id="75576462"/>
<protein>
    <submittedName>
        <fullName evidence="1">Uncharacterized protein</fullName>
    </submittedName>
</protein>
<dbReference type="GeneID" id="75576462"/>
<dbReference type="RefSeq" id="XP_051064661.1">
    <property type="nucleotide sequence ID" value="XM_051208348.1"/>
</dbReference>
<reference evidence="1" key="4">
    <citation type="journal article" date="2022" name="PLoS Pathog.">
        <title>Chromosome-level genome of Schistosoma haematobium underpins genome-wide explorations of molecular variation.</title>
        <authorList>
            <person name="Stroehlein A.J."/>
            <person name="Korhonen P.K."/>
            <person name="Lee V.V."/>
            <person name="Ralph S.A."/>
            <person name="Mentink-Kane M."/>
            <person name="You H."/>
            <person name="McManus D.P."/>
            <person name="Tchuente L.T."/>
            <person name="Stothard J.R."/>
            <person name="Kaur P."/>
            <person name="Dudchenko O."/>
            <person name="Aiden E.L."/>
            <person name="Yang B."/>
            <person name="Yang H."/>
            <person name="Emery A.M."/>
            <person name="Webster B.L."/>
            <person name="Brindley P.J."/>
            <person name="Rollinson D."/>
            <person name="Chang B.C.H."/>
            <person name="Gasser R.B."/>
            <person name="Young N.D."/>
        </authorList>
    </citation>
    <scope>NUCLEOTIDE SEQUENCE</scope>
</reference>
<evidence type="ECO:0000313" key="1">
    <source>
        <dbReference type="EMBL" id="KAH9580235.1"/>
    </source>
</evidence>
<accession>A0A922IIS0</accession>
<reference evidence="1" key="1">
    <citation type="journal article" date="2012" name="Nat. Genet.">
        <title>Whole-genome sequence of Schistosoma haematobium.</title>
        <authorList>
            <person name="Young N.D."/>
            <person name="Jex A.R."/>
            <person name="Li B."/>
            <person name="Liu S."/>
            <person name="Yang L."/>
            <person name="Xiong Z."/>
            <person name="Li Y."/>
            <person name="Cantacessi C."/>
            <person name="Hall R.S."/>
            <person name="Xu X."/>
            <person name="Chen F."/>
            <person name="Wu X."/>
            <person name="Zerlotini A."/>
            <person name="Oliveira G."/>
            <person name="Hofmann A."/>
            <person name="Zhang G."/>
            <person name="Fang X."/>
            <person name="Kang Y."/>
            <person name="Campbell B.E."/>
            <person name="Loukas A."/>
            <person name="Ranganathan S."/>
            <person name="Rollinson D."/>
            <person name="Rinaldi G."/>
            <person name="Brindley P.J."/>
            <person name="Yang H."/>
            <person name="Wang J."/>
            <person name="Wang J."/>
            <person name="Gasser R.B."/>
        </authorList>
    </citation>
    <scope>NUCLEOTIDE SEQUENCE</scope>
</reference>
<dbReference type="KEGG" id="shx:MS3_00000667"/>
<name>A0A922IIS0_SCHHA</name>
<proteinExistence type="predicted"/>
<evidence type="ECO:0000313" key="2">
    <source>
        <dbReference type="Proteomes" id="UP000471633"/>
    </source>
</evidence>
<comment type="caution">
    <text evidence="1">The sequence shown here is derived from an EMBL/GenBank/DDBJ whole genome shotgun (WGS) entry which is preliminary data.</text>
</comment>
<reference evidence="1" key="3">
    <citation type="submission" date="2021-06" db="EMBL/GenBank/DDBJ databases">
        <title>Chromosome-level genome assembly for S. haematobium.</title>
        <authorList>
            <person name="Stroehlein A.J."/>
        </authorList>
    </citation>
    <scope>NUCLEOTIDE SEQUENCE</scope>
</reference>
<dbReference type="Proteomes" id="UP000471633">
    <property type="component" value="Unassembled WGS sequence"/>
</dbReference>
<reference evidence="1" key="2">
    <citation type="journal article" date="2019" name="Gigascience">
        <title>High-quality Schistosoma haematobium genome achieved by single-molecule and long-range sequencing.</title>
        <authorList>
            <person name="Stroehlein A.J."/>
            <person name="Korhonen P.K."/>
            <person name="Chong T.M."/>
            <person name="Lim Y.L."/>
            <person name="Chan K.G."/>
            <person name="Webster B."/>
            <person name="Rollinson D."/>
            <person name="Brindley P.J."/>
            <person name="Gasser R.B."/>
            <person name="Young N.D."/>
        </authorList>
    </citation>
    <scope>NUCLEOTIDE SEQUENCE</scope>
</reference>
<organism evidence="1 2">
    <name type="scientific">Schistosoma haematobium</name>
    <name type="common">Blood fluke</name>
    <dbReference type="NCBI Taxonomy" id="6185"/>
    <lineage>
        <taxon>Eukaryota</taxon>
        <taxon>Metazoa</taxon>
        <taxon>Spiralia</taxon>
        <taxon>Lophotrochozoa</taxon>
        <taxon>Platyhelminthes</taxon>
        <taxon>Trematoda</taxon>
        <taxon>Digenea</taxon>
        <taxon>Strigeidida</taxon>
        <taxon>Schistosomatoidea</taxon>
        <taxon>Schistosomatidae</taxon>
        <taxon>Schistosoma</taxon>
    </lineage>
</organism>